<feature type="compositionally biased region" description="Low complexity" evidence="1">
    <location>
        <begin position="509"/>
        <end position="518"/>
    </location>
</feature>
<accession>A0A0G4FCL2</accession>
<evidence type="ECO:0000256" key="1">
    <source>
        <dbReference type="SAM" id="MobiDB-lite"/>
    </source>
</evidence>
<feature type="compositionally biased region" description="Gly residues" evidence="1">
    <location>
        <begin position="498"/>
        <end position="508"/>
    </location>
</feature>
<sequence length="581" mass="63721">MLFATRRPSNPETVDVIGPLRHAPPLLCFFSCLLVILVAPLLGASGDSGNAWTVLGKKAESEGVHGTVGSSLDSVGTSDEELGAEGDDGDEGRAYAQRIRGITGKERRKRMDMNGRRVEGRRGDREWGGYGEEPYTRGGRLTPLREEDEDYYGDEISLRSPTERRERDRNDHSSARTVIFKGDGGSDGEEDGEGRSSRRGRKGGEKGRTFLDRLWTDFDETYLRPLFGGPDVVASNLREARILKAQQRRLRTAKQQEGGQESSYRSHGGDHSDAPYESRVNYFPSTPAGSYGRINSRRYFTHHAERSGGAGRSAPDVHRYRESPATRDAVQKAPAYFLRKERGRVDVGVGGGARDYDAIGREEETEESGYSRAYYQRAQGAPPSRPHARRGEPSDASYDQRGPPAVRFAQMRGRGGESGYDHGGGGGYGSSRSDYDRGVSGGQLDRSAGSSVRGREGQGSRYGAGNPFPPTPAQYIERGWQGPRAEDSYMWSGEEPGARGGSWRGGVSGRSDASGGYRDYPRGGGGSDLGPRGDRGPERYDRRQPHEYQSGGRNADSAARRAAQYDAREYDQEGVQARYIR</sequence>
<feature type="region of interest" description="Disordered" evidence="1">
    <location>
        <begin position="63"/>
        <end position="206"/>
    </location>
</feature>
<proteinExistence type="predicted"/>
<protein>
    <submittedName>
        <fullName evidence="2">Uncharacterized protein</fullName>
    </submittedName>
</protein>
<feature type="compositionally biased region" description="Basic and acidic residues" evidence="1">
    <location>
        <begin position="315"/>
        <end position="325"/>
    </location>
</feature>
<feature type="region of interest" description="Disordered" evidence="1">
    <location>
        <begin position="248"/>
        <end position="277"/>
    </location>
</feature>
<feature type="compositionally biased region" description="Basic and acidic residues" evidence="1">
    <location>
        <begin position="161"/>
        <end position="174"/>
    </location>
</feature>
<feature type="compositionally biased region" description="Gly residues" evidence="1">
    <location>
        <begin position="416"/>
        <end position="429"/>
    </location>
</feature>
<feature type="compositionally biased region" description="Basic and acidic residues" evidence="1">
    <location>
        <begin position="267"/>
        <end position="276"/>
    </location>
</feature>
<feature type="region of interest" description="Disordered" evidence="1">
    <location>
        <begin position="348"/>
        <end position="581"/>
    </location>
</feature>
<dbReference type="VEuPathDB" id="CryptoDB:Cvel_16147"/>
<feature type="compositionally biased region" description="Polar residues" evidence="1">
    <location>
        <begin position="253"/>
        <end position="265"/>
    </location>
</feature>
<feature type="compositionally biased region" description="Polar residues" evidence="1">
    <location>
        <begin position="68"/>
        <end position="77"/>
    </location>
</feature>
<feature type="compositionally biased region" description="Basic and acidic residues" evidence="1">
    <location>
        <begin position="531"/>
        <end position="546"/>
    </location>
</feature>
<feature type="compositionally biased region" description="Basic and acidic residues" evidence="1">
    <location>
        <begin position="103"/>
        <end position="127"/>
    </location>
</feature>
<feature type="region of interest" description="Disordered" evidence="1">
    <location>
        <begin position="304"/>
        <end position="328"/>
    </location>
</feature>
<gene>
    <name evidence="2" type="ORF">Cvel_16147</name>
</gene>
<name>A0A0G4FCL2_9ALVE</name>
<organism evidence="2">
    <name type="scientific">Chromera velia CCMP2878</name>
    <dbReference type="NCBI Taxonomy" id="1169474"/>
    <lineage>
        <taxon>Eukaryota</taxon>
        <taxon>Sar</taxon>
        <taxon>Alveolata</taxon>
        <taxon>Colpodellida</taxon>
        <taxon>Chromeraceae</taxon>
        <taxon>Chromera</taxon>
    </lineage>
</organism>
<dbReference type="AlphaFoldDB" id="A0A0G4FCL2"/>
<reference evidence="2" key="1">
    <citation type="submission" date="2014-11" db="EMBL/GenBank/DDBJ databases">
        <authorList>
            <person name="Otto D Thomas"/>
            <person name="Naeem Raeece"/>
        </authorList>
    </citation>
    <scope>NUCLEOTIDE SEQUENCE</scope>
</reference>
<feature type="compositionally biased region" description="Acidic residues" evidence="1">
    <location>
        <begin position="78"/>
        <end position="90"/>
    </location>
</feature>
<evidence type="ECO:0000313" key="2">
    <source>
        <dbReference type="EMBL" id="CEM10293.1"/>
    </source>
</evidence>
<dbReference type="EMBL" id="CDMZ01000255">
    <property type="protein sequence ID" value="CEM10293.1"/>
    <property type="molecule type" value="Genomic_DNA"/>
</dbReference>